<dbReference type="Pfam" id="PF00126">
    <property type="entry name" value="HTH_1"/>
    <property type="match status" value="1"/>
</dbReference>
<dbReference type="InterPro" id="IPR005119">
    <property type="entry name" value="LysR_subst-bd"/>
</dbReference>
<keyword evidence="3" id="KW-0238">DNA-binding</keyword>
<dbReference type="GO" id="GO:0032993">
    <property type="term" value="C:protein-DNA complex"/>
    <property type="evidence" value="ECO:0007669"/>
    <property type="project" value="TreeGrafter"/>
</dbReference>
<keyword evidence="4" id="KW-0804">Transcription</keyword>
<dbReference type="GO" id="GO:0003677">
    <property type="term" value="F:DNA binding"/>
    <property type="evidence" value="ECO:0007669"/>
    <property type="project" value="UniProtKB-KW"/>
</dbReference>
<evidence type="ECO:0000256" key="3">
    <source>
        <dbReference type="ARBA" id="ARBA00023125"/>
    </source>
</evidence>
<dbReference type="CDD" id="cd08414">
    <property type="entry name" value="PBP2_LTTR_aromatics_like"/>
    <property type="match status" value="1"/>
</dbReference>
<sequence length="305" mass="33431">MADLRQFRQFVAVAEELSFRRAAERLHMAQPPLTTAIRRLEEEVGARLLERDNRIHRLTPAGRAFLDEARRTLAQAERTLAAARSAASGRPTLRLSFVDSTINLLLSRILQAFRQGGDALDFQLQEDTTAAQLEALREDRTDAGLIVLPVERQPGLHTHLLVDGEMRVALPEGHPLAHHANLRLEQLAGEPWLLFPRHHGPGMHDLIASACAEAGFVPNVVQQARQMQTIAGLVAGGIGVALVPSLLQPLRPPGVVFRPLHGRARIPYRLALAYRTPSALVERFREVAQAVAAEPSFGGKPSASP</sequence>
<accession>A0A2R3INB9</accession>
<dbReference type="InterPro" id="IPR036390">
    <property type="entry name" value="WH_DNA-bd_sf"/>
</dbReference>
<evidence type="ECO:0000313" key="6">
    <source>
        <dbReference type="EMBL" id="AVK03399.1"/>
    </source>
</evidence>
<dbReference type="RefSeq" id="WP_058145409.1">
    <property type="nucleotide sequence ID" value="NZ_CP027169.1"/>
</dbReference>
<protein>
    <submittedName>
        <fullName evidence="6">LysR substrate binding domain protein</fullName>
    </submittedName>
</protein>
<evidence type="ECO:0000256" key="1">
    <source>
        <dbReference type="ARBA" id="ARBA00009437"/>
    </source>
</evidence>
<evidence type="ECO:0000256" key="4">
    <source>
        <dbReference type="ARBA" id="ARBA00023163"/>
    </source>
</evidence>
<dbReference type="Gene3D" id="1.10.10.10">
    <property type="entry name" value="Winged helix-like DNA-binding domain superfamily/Winged helix DNA-binding domain"/>
    <property type="match status" value="1"/>
</dbReference>
<dbReference type="SUPFAM" id="SSF46785">
    <property type="entry name" value="Winged helix' DNA-binding domain"/>
    <property type="match status" value="1"/>
</dbReference>
<evidence type="ECO:0000256" key="2">
    <source>
        <dbReference type="ARBA" id="ARBA00023015"/>
    </source>
</evidence>
<dbReference type="Proteomes" id="UP000238390">
    <property type="component" value="Chromosome"/>
</dbReference>
<gene>
    <name evidence="6" type="ORF">CSB93_4716</name>
</gene>
<dbReference type="InterPro" id="IPR036388">
    <property type="entry name" value="WH-like_DNA-bd_sf"/>
</dbReference>
<keyword evidence="7" id="KW-1185">Reference proteome</keyword>
<dbReference type="SUPFAM" id="SSF53850">
    <property type="entry name" value="Periplasmic binding protein-like II"/>
    <property type="match status" value="1"/>
</dbReference>
<dbReference type="Pfam" id="PF03466">
    <property type="entry name" value="LysR_substrate"/>
    <property type="match status" value="1"/>
</dbReference>
<name>A0A2R3INB9_9PSED</name>
<dbReference type="PANTHER" id="PTHR30346:SF0">
    <property type="entry name" value="HCA OPERON TRANSCRIPTIONAL ACTIVATOR HCAR"/>
    <property type="match status" value="1"/>
</dbReference>
<dbReference type="GO" id="GO:0003700">
    <property type="term" value="F:DNA-binding transcription factor activity"/>
    <property type="evidence" value="ECO:0007669"/>
    <property type="project" value="InterPro"/>
</dbReference>
<proteinExistence type="inferred from homology"/>
<dbReference type="PANTHER" id="PTHR30346">
    <property type="entry name" value="TRANSCRIPTIONAL DUAL REGULATOR HCAR-RELATED"/>
    <property type="match status" value="1"/>
</dbReference>
<dbReference type="PRINTS" id="PR00039">
    <property type="entry name" value="HTHLYSR"/>
</dbReference>
<reference evidence="6 7" key="1">
    <citation type="submission" date="2018-02" db="EMBL/GenBank/DDBJ databases">
        <title>FDA/CDC Antimicrobial Resistant Isolate Bank Genome Sequencing.</title>
        <authorList>
            <person name="Benahmed F.H."/>
            <person name="Lutgring J.D."/>
            <person name="Yoo B."/>
            <person name="Machado M."/>
            <person name="Brown A."/>
            <person name="McAllister G."/>
            <person name="Perry A."/>
            <person name="Halpin A.L."/>
            <person name="Vavikolanu K."/>
            <person name="Ott S."/>
            <person name="Zhao X."/>
            <person name="Tallon L.J."/>
            <person name="Sadzewicz L."/>
            <person name="Aluvathingal J."/>
            <person name="Nadendla S."/>
            <person name="Voskania-kordi A."/>
            <person name="Simonyan V."/>
            <person name="Patel J."/>
            <person name="Shawar R.M."/>
        </authorList>
    </citation>
    <scope>NUCLEOTIDE SEQUENCE [LARGE SCALE GENOMIC DNA]</scope>
    <source>
        <strain evidence="6 7">AR_0356</strain>
    </source>
</reference>
<feature type="domain" description="HTH lysR-type" evidence="5">
    <location>
        <begin position="1"/>
        <end position="59"/>
    </location>
</feature>
<keyword evidence="2" id="KW-0805">Transcription regulation</keyword>
<evidence type="ECO:0000259" key="5">
    <source>
        <dbReference type="PROSITE" id="PS50931"/>
    </source>
</evidence>
<organism evidence="6 7">
    <name type="scientific">Pseudomonas paraeruginosa</name>
    <dbReference type="NCBI Taxonomy" id="2994495"/>
    <lineage>
        <taxon>Bacteria</taxon>
        <taxon>Pseudomonadati</taxon>
        <taxon>Pseudomonadota</taxon>
        <taxon>Gammaproteobacteria</taxon>
        <taxon>Pseudomonadales</taxon>
        <taxon>Pseudomonadaceae</taxon>
        <taxon>Pseudomonas</taxon>
    </lineage>
</organism>
<dbReference type="AlphaFoldDB" id="A0A2R3INB9"/>
<dbReference type="FunFam" id="1.10.10.10:FF:000001">
    <property type="entry name" value="LysR family transcriptional regulator"/>
    <property type="match status" value="1"/>
</dbReference>
<dbReference type="EMBL" id="CP027169">
    <property type="protein sequence ID" value="AVK03399.1"/>
    <property type="molecule type" value="Genomic_DNA"/>
</dbReference>
<dbReference type="Gene3D" id="3.40.190.10">
    <property type="entry name" value="Periplasmic binding protein-like II"/>
    <property type="match status" value="2"/>
</dbReference>
<comment type="similarity">
    <text evidence="1">Belongs to the LysR transcriptional regulatory family.</text>
</comment>
<dbReference type="InterPro" id="IPR000847">
    <property type="entry name" value="LysR_HTH_N"/>
</dbReference>
<evidence type="ECO:0000313" key="7">
    <source>
        <dbReference type="Proteomes" id="UP000238390"/>
    </source>
</evidence>
<dbReference type="PROSITE" id="PS50931">
    <property type="entry name" value="HTH_LYSR"/>
    <property type="match status" value="1"/>
</dbReference>